<comment type="caution">
    <text evidence="2">The sequence shown here is derived from an EMBL/GenBank/DDBJ whole genome shotgun (WGS) entry which is preliminary data.</text>
</comment>
<gene>
    <name evidence="2" type="ORF">N657DRAFT_190360</name>
</gene>
<sequence length="232" mass="25112">MVNREGPAWAAGIPHSSSSTSLRPLATVPSNAEPLPLPCEIPRDILMSHLRSWPTGHVVSFPIHPACLALSVPDLACRRMGPLPTNQQSRHESSLQPTTRRGCLPPARLGRERKVLKCPHHPPTNHGALHVLHHAAGRLLFARAGGLVVSGLWPGGQSSIPFTGMSGCSSASEEDVLLKNSTNVPFLPPYDCETRQWPRPPVWFTTCLLLPSAARQAKQPKLPCSAMCRALL</sequence>
<protein>
    <submittedName>
        <fullName evidence="2">Uncharacterized protein</fullName>
    </submittedName>
</protein>
<reference evidence="2" key="2">
    <citation type="submission" date="2023-05" db="EMBL/GenBank/DDBJ databases">
        <authorList>
            <consortium name="Lawrence Berkeley National Laboratory"/>
            <person name="Steindorff A."/>
            <person name="Hensen N."/>
            <person name="Bonometti L."/>
            <person name="Westerberg I."/>
            <person name="Brannstrom I.O."/>
            <person name="Guillou S."/>
            <person name="Cros-Aarteil S."/>
            <person name="Calhoun S."/>
            <person name="Haridas S."/>
            <person name="Kuo A."/>
            <person name="Mondo S."/>
            <person name="Pangilinan J."/>
            <person name="Riley R."/>
            <person name="Labutti K."/>
            <person name="Andreopoulos B."/>
            <person name="Lipzen A."/>
            <person name="Chen C."/>
            <person name="Yanf M."/>
            <person name="Daum C."/>
            <person name="Ng V."/>
            <person name="Clum A."/>
            <person name="Ohm R."/>
            <person name="Martin F."/>
            <person name="Silar P."/>
            <person name="Natvig D."/>
            <person name="Lalanne C."/>
            <person name="Gautier V."/>
            <person name="Ament-Velasquez S.L."/>
            <person name="Kruys A."/>
            <person name="Hutchinson M.I."/>
            <person name="Powell A.J."/>
            <person name="Barry K."/>
            <person name="Miller A.N."/>
            <person name="Grigoriev I.V."/>
            <person name="Debuchy R."/>
            <person name="Gladieux P."/>
            <person name="Thoren M.H."/>
            <person name="Johannesson H."/>
        </authorList>
    </citation>
    <scope>NUCLEOTIDE SEQUENCE</scope>
    <source>
        <strain evidence="2">CBS 731.68</strain>
    </source>
</reference>
<organism evidence="2 3">
    <name type="scientific">Parathielavia appendiculata</name>
    <dbReference type="NCBI Taxonomy" id="2587402"/>
    <lineage>
        <taxon>Eukaryota</taxon>
        <taxon>Fungi</taxon>
        <taxon>Dikarya</taxon>
        <taxon>Ascomycota</taxon>
        <taxon>Pezizomycotina</taxon>
        <taxon>Sordariomycetes</taxon>
        <taxon>Sordariomycetidae</taxon>
        <taxon>Sordariales</taxon>
        <taxon>Chaetomiaceae</taxon>
        <taxon>Parathielavia</taxon>
    </lineage>
</organism>
<evidence type="ECO:0000313" key="2">
    <source>
        <dbReference type="EMBL" id="KAK4127075.1"/>
    </source>
</evidence>
<accession>A0AAN6U6T8</accession>
<evidence type="ECO:0000256" key="1">
    <source>
        <dbReference type="SAM" id="MobiDB-lite"/>
    </source>
</evidence>
<dbReference type="RefSeq" id="XP_062650846.1">
    <property type="nucleotide sequence ID" value="XM_062786152.1"/>
</dbReference>
<dbReference type="AlphaFoldDB" id="A0AAN6U6T8"/>
<evidence type="ECO:0000313" key="3">
    <source>
        <dbReference type="Proteomes" id="UP001302602"/>
    </source>
</evidence>
<name>A0AAN6U6T8_9PEZI</name>
<reference evidence="2" key="1">
    <citation type="journal article" date="2023" name="Mol. Phylogenet. Evol.">
        <title>Genome-scale phylogeny and comparative genomics of the fungal order Sordariales.</title>
        <authorList>
            <person name="Hensen N."/>
            <person name="Bonometti L."/>
            <person name="Westerberg I."/>
            <person name="Brannstrom I.O."/>
            <person name="Guillou S."/>
            <person name="Cros-Aarteil S."/>
            <person name="Calhoun S."/>
            <person name="Haridas S."/>
            <person name="Kuo A."/>
            <person name="Mondo S."/>
            <person name="Pangilinan J."/>
            <person name="Riley R."/>
            <person name="LaButti K."/>
            <person name="Andreopoulos B."/>
            <person name="Lipzen A."/>
            <person name="Chen C."/>
            <person name="Yan M."/>
            <person name="Daum C."/>
            <person name="Ng V."/>
            <person name="Clum A."/>
            <person name="Steindorff A."/>
            <person name="Ohm R.A."/>
            <person name="Martin F."/>
            <person name="Silar P."/>
            <person name="Natvig D.O."/>
            <person name="Lalanne C."/>
            <person name="Gautier V."/>
            <person name="Ament-Velasquez S.L."/>
            <person name="Kruys A."/>
            <person name="Hutchinson M.I."/>
            <person name="Powell A.J."/>
            <person name="Barry K."/>
            <person name="Miller A.N."/>
            <person name="Grigoriev I.V."/>
            <person name="Debuchy R."/>
            <person name="Gladieux P."/>
            <person name="Hiltunen Thoren M."/>
            <person name="Johannesson H."/>
        </authorList>
    </citation>
    <scope>NUCLEOTIDE SEQUENCE</scope>
    <source>
        <strain evidence="2">CBS 731.68</strain>
    </source>
</reference>
<feature type="compositionally biased region" description="Polar residues" evidence="1">
    <location>
        <begin position="84"/>
        <end position="99"/>
    </location>
</feature>
<feature type="region of interest" description="Disordered" evidence="1">
    <location>
        <begin position="1"/>
        <end position="27"/>
    </location>
</feature>
<keyword evidence="3" id="KW-1185">Reference proteome</keyword>
<feature type="region of interest" description="Disordered" evidence="1">
    <location>
        <begin position="81"/>
        <end position="104"/>
    </location>
</feature>
<dbReference type="EMBL" id="MU853224">
    <property type="protein sequence ID" value="KAK4127075.1"/>
    <property type="molecule type" value="Genomic_DNA"/>
</dbReference>
<dbReference type="Proteomes" id="UP001302602">
    <property type="component" value="Unassembled WGS sequence"/>
</dbReference>
<proteinExistence type="predicted"/>
<dbReference type="GeneID" id="87822918"/>